<protein>
    <submittedName>
        <fullName evidence="1">Uncharacterized protein</fullName>
    </submittedName>
</protein>
<dbReference type="AlphaFoldDB" id="A0ABD1ZK21"/>
<dbReference type="Proteomes" id="UP001605036">
    <property type="component" value="Unassembled WGS sequence"/>
</dbReference>
<comment type="caution">
    <text evidence="1">The sequence shown here is derived from an EMBL/GenBank/DDBJ whole genome shotgun (WGS) entry which is preliminary data.</text>
</comment>
<organism evidence="1 2">
    <name type="scientific">Riccia fluitans</name>
    <dbReference type="NCBI Taxonomy" id="41844"/>
    <lineage>
        <taxon>Eukaryota</taxon>
        <taxon>Viridiplantae</taxon>
        <taxon>Streptophyta</taxon>
        <taxon>Embryophyta</taxon>
        <taxon>Marchantiophyta</taxon>
        <taxon>Marchantiopsida</taxon>
        <taxon>Marchantiidae</taxon>
        <taxon>Marchantiales</taxon>
        <taxon>Ricciaceae</taxon>
        <taxon>Riccia</taxon>
    </lineage>
</organism>
<evidence type="ECO:0000313" key="2">
    <source>
        <dbReference type="Proteomes" id="UP001605036"/>
    </source>
</evidence>
<sequence>MRGTKPIRRKPGPAFAANYGHSGGLASSVGVPVPIPLSYKAASAIPDRLAICQSTRTEPCYEVFGQKLLDPDHSISRSYSTTLWGSLEVAEFDFQTEYHQLVVCLRSCVPR</sequence>
<accession>A0ABD1ZK21</accession>
<evidence type="ECO:0000313" key="1">
    <source>
        <dbReference type="EMBL" id="KAL2651808.1"/>
    </source>
</evidence>
<dbReference type="EMBL" id="JBHFFA010000001">
    <property type="protein sequence ID" value="KAL2651808.1"/>
    <property type="molecule type" value="Genomic_DNA"/>
</dbReference>
<gene>
    <name evidence="1" type="ORF">R1flu_019936</name>
</gene>
<keyword evidence="2" id="KW-1185">Reference proteome</keyword>
<reference evidence="1 2" key="1">
    <citation type="submission" date="2024-09" db="EMBL/GenBank/DDBJ databases">
        <title>Chromosome-scale assembly of Riccia fluitans.</title>
        <authorList>
            <person name="Paukszto L."/>
            <person name="Sawicki J."/>
            <person name="Karawczyk K."/>
            <person name="Piernik-Szablinska J."/>
            <person name="Szczecinska M."/>
            <person name="Mazdziarz M."/>
        </authorList>
    </citation>
    <scope>NUCLEOTIDE SEQUENCE [LARGE SCALE GENOMIC DNA]</scope>
    <source>
        <strain evidence="1">Rf_01</strain>
        <tissue evidence="1">Aerial parts of the thallus</tissue>
    </source>
</reference>
<name>A0ABD1ZK21_9MARC</name>
<proteinExistence type="predicted"/>